<keyword evidence="11" id="KW-1185">Reference proteome</keyword>
<dbReference type="PROSITE" id="PS50011">
    <property type="entry name" value="PROTEIN_KINASE_DOM"/>
    <property type="match status" value="1"/>
</dbReference>
<evidence type="ECO:0000259" key="9">
    <source>
        <dbReference type="PROSITE" id="PS50011"/>
    </source>
</evidence>
<keyword evidence="8" id="KW-1133">Transmembrane helix</keyword>
<dbReference type="Gene3D" id="1.10.510.10">
    <property type="entry name" value="Transferase(Phosphotransferase) domain 1"/>
    <property type="match status" value="1"/>
</dbReference>
<dbReference type="Pfam" id="PF00069">
    <property type="entry name" value="Pkinase"/>
    <property type="match status" value="1"/>
</dbReference>
<evidence type="ECO:0000256" key="1">
    <source>
        <dbReference type="ARBA" id="ARBA00012513"/>
    </source>
</evidence>
<evidence type="ECO:0000256" key="7">
    <source>
        <dbReference type="SAM" id="MobiDB-lite"/>
    </source>
</evidence>
<keyword evidence="4" id="KW-0547">Nucleotide-binding</keyword>
<dbReference type="PANTHER" id="PTHR43289">
    <property type="entry name" value="MITOGEN-ACTIVATED PROTEIN KINASE KINASE KINASE 20-RELATED"/>
    <property type="match status" value="1"/>
</dbReference>
<feature type="region of interest" description="Disordered" evidence="7">
    <location>
        <begin position="24"/>
        <end position="46"/>
    </location>
</feature>
<dbReference type="PROSITE" id="PS00108">
    <property type="entry name" value="PROTEIN_KINASE_ST"/>
    <property type="match status" value="1"/>
</dbReference>
<name>A0ABP3DQG8_9ACTN</name>
<dbReference type="InterPro" id="IPR011009">
    <property type="entry name" value="Kinase-like_dom_sf"/>
</dbReference>
<keyword evidence="5" id="KW-0418">Kinase</keyword>
<dbReference type="PANTHER" id="PTHR43289:SF6">
    <property type="entry name" value="SERINE_THREONINE-PROTEIN KINASE NEKL-3"/>
    <property type="match status" value="1"/>
</dbReference>
<gene>
    <name evidence="10" type="ORF">GCM10009539_22730</name>
</gene>
<evidence type="ECO:0000313" key="11">
    <source>
        <dbReference type="Proteomes" id="UP001500967"/>
    </source>
</evidence>
<evidence type="ECO:0000256" key="2">
    <source>
        <dbReference type="ARBA" id="ARBA00022527"/>
    </source>
</evidence>
<feature type="transmembrane region" description="Helical" evidence="8">
    <location>
        <begin position="354"/>
        <end position="376"/>
    </location>
</feature>
<dbReference type="EC" id="2.7.11.1" evidence="1"/>
<evidence type="ECO:0000256" key="8">
    <source>
        <dbReference type="SAM" id="Phobius"/>
    </source>
</evidence>
<evidence type="ECO:0000256" key="4">
    <source>
        <dbReference type="ARBA" id="ARBA00022741"/>
    </source>
</evidence>
<dbReference type="SUPFAM" id="SSF56112">
    <property type="entry name" value="Protein kinase-like (PK-like)"/>
    <property type="match status" value="1"/>
</dbReference>
<dbReference type="InterPro" id="IPR008271">
    <property type="entry name" value="Ser/Thr_kinase_AS"/>
</dbReference>
<reference evidence="11" key="1">
    <citation type="journal article" date="2019" name="Int. J. Syst. Evol. Microbiol.">
        <title>The Global Catalogue of Microorganisms (GCM) 10K type strain sequencing project: providing services to taxonomists for standard genome sequencing and annotation.</title>
        <authorList>
            <consortium name="The Broad Institute Genomics Platform"/>
            <consortium name="The Broad Institute Genome Sequencing Center for Infectious Disease"/>
            <person name="Wu L."/>
            <person name="Ma J."/>
        </authorList>
    </citation>
    <scope>NUCLEOTIDE SEQUENCE [LARGE SCALE GENOMIC DNA]</scope>
    <source>
        <strain evidence="11">JCM 10425</strain>
    </source>
</reference>
<dbReference type="Proteomes" id="UP001500967">
    <property type="component" value="Unassembled WGS sequence"/>
</dbReference>
<keyword evidence="2" id="KW-0723">Serine/threonine-protein kinase</keyword>
<dbReference type="InterPro" id="IPR000719">
    <property type="entry name" value="Prot_kinase_dom"/>
</dbReference>
<evidence type="ECO:0000256" key="6">
    <source>
        <dbReference type="ARBA" id="ARBA00022840"/>
    </source>
</evidence>
<evidence type="ECO:0000313" key="10">
    <source>
        <dbReference type="EMBL" id="GAA0236887.1"/>
    </source>
</evidence>
<keyword evidence="6" id="KW-0067">ATP-binding</keyword>
<accession>A0ABP3DQG8</accession>
<comment type="caution">
    <text evidence="10">The sequence shown here is derived from an EMBL/GenBank/DDBJ whole genome shotgun (WGS) entry which is preliminary data.</text>
</comment>
<keyword evidence="3" id="KW-0808">Transferase</keyword>
<proteinExistence type="predicted"/>
<sequence length="599" mass="66138">MKEETPSGFSRAWRISILSERKIKSSDGSAARDDGSSLLEPRHGMAERDDGSELLSRYRIIRLLRAGAEGRIYEGEYIGSEGSVRVPVAIKEYDRPANASPHWPHDGTWRHIEEQVDFLNGLPNNIHLVHTRRSFLAPPQIDLTKEAGRTVPYVVMEWIDGEPPDAILRRDRVPLVRRTTWVRHLAEALSILHDPTLQNNPLAHSDVKPGNCIISPTRGLVLVDMGSLHLARGSNSRQSVFTPDFAAPEVLQDPLSARSEATDLFSLAATAFSLITEEVPSLRSDADGYLDAAYQKLRRTTLLQTPIGHRPRRKLIDHLLKGMDPSAENRAAVNLTKWARRLDRLARRPRILRLWVSGTAVTTAAALILTATLSWFGMNPFLQSSAVDFERGVVHWDLLPDDAESATSAERYVGDFRRLRQGWAESGRGTAEVSPDANGLLFRVSSVGKYLVFPIPQPYGGNDERVIAVGRINSGQGGWGVWCRGAEKNGGARYQFVLTHAGNIGIFTFRNGEKDAVDGTAWWHVDGLDLSRPVTIEGRCSDSGIPGVSLTMLLNGRKVLSQSQPKTLLGPGYSGLSIYAFDDLSGPKINLSLSALRIY</sequence>
<keyword evidence="8" id="KW-0812">Transmembrane</keyword>
<organism evidence="10 11">
    <name type="scientific">Cryptosporangium japonicum</name>
    <dbReference type="NCBI Taxonomy" id="80872"/>
    <lineage>
        <taxon>Bacteria</taxon>
        <taxon>Bacillati</taxon>
        <taxon>Actinomycetota</taxon>
        <taxon>Actinomycetes</taxon>
        <taxon>Cryptosporangiales</taxon>
        <taxon>Cryptosporangiaceae</taxon>
        <taxon>Cryptosporangium</taxon>
    </lineage>
</organism>
<dbReference type="EMBL" id="BAAAGX010000009">
    <property type="protein sequence ID" value="GAA0236887.1"/>
    <property type="molecule type" value="Genomic_DNA"/>
</dbReference>
<keyword evidence="8" id="KW-0472">Membrane</keyword>
<dbReference type="SMART" id="SM00220">
    <property type="entry name" value="S_TKc"/>
    <property type="match status" value="1"/>
</dbReference>
<protein>
    <recommendedName>
        <fullName evidence="1">non-specific serine/threonine protein kinase</fullName>
        <ecNumber evidence="1">2.7.11.1</ecNumber>
    </recommendedName>
</protein>
<evidence type="ECO:0000256" key="5">
    <source>
        <dbReference type="ARBA" id="ARBA00022777"/>
    </source>
</evidence>
<feature type="domain" description="Protein kinase" evidence="9">
    <location>
        <begin position="58"/>
        <end position="351"/>
    </location>
</feature>
<evidence type="ECO:0000256" key="3">
    <source>
        <dbReference type="ARBA" id="ARBA00022679"/>
    </source>
</evidence>